<dbReference type="AlphaFoldDB" id="A0A318LDB4"/>
<keyword evidence="4" id="KW-0238">DNA-binding</keyword>
<dbReference type="InterPro" id="IPR026881">
    <property type="entry name" value="WYL_dom"/>
</dbReference>
<dbReference type="InterPro" id="IPR013196">
    <property type="entry name" value="HTH_11"/>
</dbReference>
<dbReference type="InterPro" id="IPR057727">
    <property type="entry name" value="WCX_dom"/>
</dbReference>
<accession>A0A318LDB4</accession>
<dbReference type="PANTHER" id="PTHR34580">
    <property type="match status" value="1"/>
</dbReference>
<dbReference type="Pfam" id="PF25583">
    <property type="entry name" value="WCX"/>
    <property type="match status" value="1"/>
</dbReference>
<dbReference type="PROSITE" id="PS52050">
    <property type="entry name" value="WYL"/>
    <property type="match status" value="1"/>
</dbReference>
<evidence type="ECO:0000259" key="3">
    <source>
        <dbReference type="PROSITE" id="PS51000"/>
    </source>
</evidence>
<dbReference type="PROSITE" id="PS51000">
    <property type="entry name" value="HTH_DEOR_2"/>
    <property type="match status" value="1"/>
</dbReference>
<proteinExistence type="predicted"/>
<name>A0A318LDB4_9FIRM</name>
<dbReference type="InterPro" id="IPR051534">
    <property type="entry name" value="CBASS_pafABC_assoc_protein"/>
</dbReference>
<evidence type="ECO:0000313" key="5">
    <source>
        <dbReference type="Proteomes" id="UP000247612"/>
    </source>
</evidence>
<sequence>MKIERLMAIIIILLQNKKVTAAMLAQKFNVSKRTIYRDLNDLTLAGIPIISNTGSNGGIMMDENYKLDKTLFTKKELQAIFTGLLSLDSIAADNRYQQIMDKFLSDKHGIYADQHILIDLSSHYKNTLAPKIELIRKAIETSCVIGFDYCGSKGEHQVQLNPYLIVFQWSSWYVLGYEAAAEQFKLFKLNRLWNLKQSEKPFELMDIPQEKLAFNTYFTDTIHAVIHFNKNVKYRVIEEYGIDSCTELNDHLLRFEFDFTNKEYLLEWVLSFHDQAELIEPAEYRQELKARALALYNKYFE</sequence>
<dbReference type="InterPro" id="IPR001034">
    <property type="entry name" value="DeoR_HTH"/>
</dbReference>
<evidence type="ECO:0000313" key="4">
    <source>
        <dbReference type="EMBL" id="PXX79607.1"/>
    </source>
</evidence>
<feature type="domain" description="HTH deoR-type" evidence="3">
    <location>
        <begin position="2"/>
        <end position="57"/>
    </location>
</feature>
<dbReference type="PIRSF" id="PIRSF016838">
    <property type="entry name" value="PafC"/>
    <property type="match status" value="1"/>
</dbReference>
<dbReference type="Proteomes" id="UP000247612">
    <property type="component" value="Unassembled WGS sequence"/>
</dbReference>
<protein>
    <submittedName>
        <fullName evidence="4">Putative DNA-binding transcriptional regulator YafY</fullName>
    </submittedName>
</protein>
<dbReference type="GO" id="GO:0003677">
    <property type="term" value="F:DNA binding"/>
    <property type="evidence" value="ECO:0007669"/>
    <property type="project" value="UniProtKB-KW"/>
</dbReference>
<dbReference type="Gene3D" id="1.10.10.10">
    <property type="entry name" value="Winged helix-like DNA-binding domain superfamily/Winged helix DNA-binding domain"/>
    <property type="match status" value="1"/>
</dbReference>
<gene>
    <name evidence="4" type="ORF">DES51_10579</name>
</gene>
<dbReference type="Pfam" id="PF08279">
    <property type="entry name" value="HTH_11"/>
    <property type="match status" value="1"/>
</dbReference>
<dbReference type="InterPro" id="IPR036390">
    <property type="entry name" value="WH_DNA-bd_sf"/>
</dbReference>
<reference evidence="4 5" key="1">
    <citation type="submission" date="2018-05" db="EMBL/GenBank/DDBJ databases">
        <title>Genomic Encyclopedia of Type Strains, Phase IV (KMG-IV): sequencing the most valuable type-strain genomes for metagenomic binning, comparative biology and taxonomic classification.</title>
        <authorList>
            <person name="Goeker M."/>
        </authorList>
    </citation>
    <scope>NUCLEOTIDE SEQUENCE [LARGE SCALE GENOMIC DNA]</scope>
    <source>
        <strain evidence="4 5">JC118</strain>
    </source>
</reference>
<dbReference type="STRING" id="1034346.GCA_000313565_00672"/>
<keyword evidence="5" id="KW-1185">Reference proteome</keyword>
<organism evidence="4 5">
    <name type="scientific">Dielma fastidiosa</name>
    <dbReference type="NCBI Taxonomy" id="1034346"/>
    <lineage>
        <taxon>Bacteria</taxon>
        <taxon>Bacillati</taxon>
        <taxon>Bacillota</taxon>
        <taxon>Erysipelotrichia</taxon>
        <taxon>Erysipelotrichales</taxon>
        <taxon>Erysipelotrichaceae</taxon>
        <taxon>Dielma</taxon>
    </lineage>
</organism>
<dbReference type="EMBL" id="QJKH01000005">
    <property type="protein sequence ID" value="PXX79607.1"/>
    <property type="molecule type" value="Genomic_DNA"/>
</dbReference>
<comment type="caution">
    <text evidence="4">The sequence shown here is derived from an EMBL/GenBank/DDBJ whole genome shotgun (WGS) entry which is preliminary data.</text>
</comment>
<dbReference type="InterPro" id="IPR028349">
    <property type="entry name" value="PafC-like"/>
</dbReference>
<evidence type="ECO:0000256" key="1">
    <source>
        <dbReference type="ARBA" id="ARBA00023015"/>
    </source>
</evidence>
<keyword evidence="1" id="KW-0805">Transcription regulation</keyword>
<dbReference type="Pfam" id="PF13280">
    <property type="entry name" value="WYL"/>
    <property type="match status" value="1"/>
</dbReference>
<dbReference type="OrthoDB" id="9815009at2"/>
<keyword evidence="2" id="KW-0804">Transcription</keyword>
<dbReference type="InterPro" id="IPR036388">
    <property type="entry name" value="WH-like_DNA-bd_sf"/>
</dbReference>
<evidence type="ECO:0000256" key="2">
    <source>
        <dbReference type="ARBA" id="ARBA00023163"/>
    </source>
</evidence>
<dbReference type="RefSeq" id="WP_022936978.1">
    <property type="nucleotide sequence ID" value="NZ_CABKRQ010000002.1"/>
</dbReference>
<dbReference type="PANTHER" id="PTHR34580:SF1">
    <property type="entry name" value="PROTEIN PAFC"/>
    <property type="match status" value="1"/>
</dbReference>
<dbReference type="SUPFAM" id="SSF46785">
    <property type="entry name" value="Winged helix' DNA-binding domain"/>
    <property type="match status" value="1"/>
</dbReference>
<dbReference type="GO" id="GO:0003700">
    <property type="term" value="F:DNA-binding transcription factor activity"/>
    <property type="evidence" value="ECO:0007669"/>
    <property type="project" value="InterPro"/>
</dbReference>